<evidence type="ECO:0000313" key="6">
    <source>
        <dbReference type="Proteomes" id="UP000075840"/>
    </source>
</evidence>
<feature type="compositionally biased region" description="Low complexity" evidence="4">
    <location>
        <begin position="87"/>
        <end position="105"/>
    </location>
</feature>
<reference evidence="5" key="1">
    <citation type="submission" date="2022-08" db="UniProtKB">
        <authorList>
            <consortium name="EnsemblMetazoa"/>
        </authorList>
    </citation>
    <scope>IDENTIFICATION</scope>
    <source>
        <strain evidence="5">Dongola</strain>
    </source>
</reference>
<organism evidence="5 6">
    <name type="scientific">Anopheles arabiensis</name>
    <name type="common">Mosquito</name>
    <dbReference type="NCBI Taxonomy" id="7173"/>
    <lineage>
        <taxon>Eukaryota</taxon>
        <taxon>Metazoa</taxon>
        <taxon>Ecdysozoa</taxon>
        <taxon>Arthropoda</taxon>
        <taxon>Hexapoda</taxon>
        <taxon>Insecta</taxon>
        <taxon>Pterygota</taxon>
        <taxon>Neoptera</taxon>
        <taxon>Endopterygota</taxon>
        <taxon>Diptera</taxon>
        <taxon>Nematocera</taxon>
        <taxon>Culicoidea</taxon>
        <taxon>Culicidae</taxon>
        <taxon>Anophelinae</taxon>
        <taxon>Anopheles</taxon>
    </lineage>
</organism>
<dbReference type="InterPro" id="IPR001715">
    <property type="entry name" value="CH_dom"/>
</dbReference>
<accession>A0A2Y9D0Y4</accession>
<comment type="similarity">
    <text evidence="3">Belongs to the smoothelin family.</text>
</comment>
<dbReference type="VEuPathDB" id="VectorBase:AARA21_014443"/>
<evidence type="ECO:0000256" key="4">
    <source>
        <dbReference type="SAM" id="MobiDB-lite"/>
    </source>
</evidence>
<dbReference type="VEuPathDB" id="VectorBase:AARA017582"/>
<keyword evidence="2" id="KW-0175">Coiled coil</keyword>
<dbReference type="PANTHER" id="PTHR23167:SF88">
    <property type="entry name" value="CALPONIN-HOMOLOGY (CH) DOMAIN-CONTAINING PROTEIN"/>
    <property type="match status" value="1"/>
</dbReference>
<sequence length="272" mass="30512">MCACSSSRMMQQPLNNNNNKTRNRNIETTPLLPPRTNVPCTLRISLARSPSFTYTSAILHPLPPPPLMQQTTTRTIANTKMESQDGSAAVTTRTTVTTKTVASSAPKPMSPFAKFRQLDKQNSLSSQSPPNSPKTPSTPTTPSGAMGGPMFKFTDPALNRRAATVKDQLLQWCQMKTKEYENVKIENFSTSWSDGMAFCALIHHFLPDAFDFSKLTPQQRRHNFTLAFRVADEKAGIAPLLDVDDMVAMRKPDWKCVFTYVQSIYRRFKNEI</sequence>
<protein>
    <submittedName>
        <fullName evidence="5">Uncharacterized protein</fullName>
    </submittedName>
</protein>
<dbReference type="Proteomes" id="UP000075840">
    <property type="component" value="Unassembled WGS sequence"/>
</dbReference>
<proteinExistence type="inferred from homology"/>
<feature type="region of interest" description="Disordered" evidence="4">
    <location>
        <begin position="80"/>
        <end position="153"/>
    </location>
</feature>
<evidence type="ECO:0000256" key="3">
    <source>
        <dbReference type="ARBA" id="ARBA00061655"/>
    </source>
</evidence>
<evidence type="ECO:0000313" key="5">
    <source>
        <dbReference type="EnsemblMetazoa" id="AARA017582-PA"/>
    </source>
</evidence>
<dbReference type="InterPro" id="IPR036872">
    <property type="entry name" value="CH_dom_sf"/>
</dbReference>
<keyword evidence="6" id="KW-1185">Reference proteome</keyword>
<dbReference type="SMART" id="SM00033">
    <property type="entry name" value="CH"/>
    <property type="match status" value="1"/>
</dbReference>
<dbReference type="InterPro" id="IPR050540">
    <property type="entry name" value="F-actin_Monoox_Mical"/>
</dbReference>
<dbReference type="PROSITE" id="PS50021">
    <property type="entry name" value="CH"/>
    <property type="match status" value="1"/>
</dbReference>
<dbReference type="EMBL" id="APCN01004915">
    <property type="status" value="NOT_ANNOTATED_CDS"/>
    <property type="molecule type" value="Genomic_DNA"/>
</dbReference>
<evidence type="ECO:0000256" key="2">
    <source>
        <dbReference type="ARBA" id="ARBA00023054"/>
    </source>
</evidence>
<name>A0A2Y9D0Y4_ANOAR</name>
<dbReference type="FunFam" id="1.10.418.10:FF:000009">
    <property type="entry name" value="smoothelin isoform X2"/>
    <property type="match status" value="1"/>
</dbReference>
<feature type="compositionally biased region" description="Low complexity" evidence="4">
    <location>
        <begin position="121"/>
        <end position="143"/>
    </location>
</feature>
<dbReference type="SUPFAM" id="SSF47576">
    <property type="entry name" value="Calponin-homology domain, CH-domain"/>
    <property type="match status" value="1"/>
</dbReference>
<dbReference type="AlphaFoldDB" id="A0A2Y9D0Y4"/>
<dbReference type="EnsemblMetazoa" id="AARA017582-RA">
    <property type="protein sequence ID" value="AARA017582-PA"/>
    <property type="gene ID" value="AARA017582"/>
</dbReference>
<feature type="compositionally biased region" description="Polar residues" evidence="4">
    <location>
        <begin position="1"/>
        <end position="14"/>
    </location>
</feature>
<keyword evidence="1" id="KW-0597">Phosphoprotein</keyword>
<feature type="region of interest" description="Disordered" evidence="4">
    <location>
        <begin position="1"/>
        <end position="34"/>
    </location>
</feature>
<evidence type="ECO:0000256" key="1">
    <source>
        <dbReference type="ARBA" id="ARBA00022553"/>
    </source>
</evidence>
<dbReference type="PANTHER" id="PTHR23167">
    <property type="entry name" value="CALPONIN HOMOLOGY DOMAIN-CONTAINING PROTEIN DDB_G0272472-RELATED"/>
    <property type="match status" value="1"/>
</dbReference>
<dbReference type="Gene3D" id="1.10.418.10">
    <property type="entry name" value="Calponin-like domain"/>
    <property type="match status" value="1"/>
</dbReference>
<dbReference type="Pfam" id="PF00307">
    <property type="entry name" value="CH"/>
    <property type="match status" value="1"/>
</dbReference>
<dbReference type="CDD" id="cd21200">
    <property type="entry name" value="CH_SMTN-like"/>
    <property type="match status" value="1"/>
</dbReference>